<name>A0A9Q1HA04_HOLLE</name>
<gene>
    <name evidence="1" type="ORF">HOLleu_12279</name>
</gene>
<organism evidence="1 2">
    <name type="scientific">Holothuria leucospilota</name>
    <name type="common">Black long sea cucumber</name>
    <name type="synonym">Mertensiothuria leucospilota</name>
    <dbReference type="NCBI Taxonomy" id="206669"/>
    <lineage>
        <taxon>Eukaryota</taxon>
        <taxon>Metazoa</taxon>
        <taxon>Echinodermata</taxon>
        <taxon>Eleutherozoa</taxon>
        <taxon>Echinozoa</taxon>
        <taxon>Holothuroidea</taxon>
        <taxon>Aspidochirotacea</taxon>
        <taxon>Aspidochirotida</taxon>
        <taxon>Holothuriidae</taxon>
        <taxon>Holothuria</taxon>
    </lineage>
</organism>
<sequence>MEGCPSGWRYEVVRYHASGLPAAQVCRNMNGSRHWTCSKGWEPLPEDPYCVKVSKIGDANVSLSVLRDKFAVLRAQTIPNCLVADKFKLLFYQLPGTPVEVSPSVFRIRHENEQFHQNPEQYQKFTFVSHPCSRLINFWEEISNSTVNVSFTSFLNDGLPPKKPLILSDGIRLKTQTEMLFDNDGYFRLDQYLVLESWNESLSKLIKGANFGPKILQLLDMKVSNIRKCSQMYTLETWLKMTDSYAIDFCVFQYSTNINDAKIIPPLNFTAKTLAARYKLCRQRTTHVQDSVVMQHSHFPFVPFENPCTIYTYYQPAYDDLVTTITNRNVLRVWERAWASAGWQTRVLDESDAMSHPDYTSLKRKFQSLPTVNSKRYELACFLRYLAMAVVGGGWMSDYDMLPLHFPPCSKVPFNGSFTLWSAYIPCLVSASGNDYTRIAHLMADVALQWRWHTNLFVDEITGFPQVSDMKVFSLLVDQDRVNSFEVIIETRDLARAGFACNKSARLLETNNSGNLPKWMPRIPWGVHISHYFMDCIKNRNMTLWPGLSWETKLLPTFRQKLMDYVHKIYLQKCNLALKI</sequence>
<proteinExistence type="predicted"/>
<reference evidence="1" key="1">
    <citation type="submission" date="2021-10" db="EMBL/GenBank/DDBJ databases">
        <title>Tropical sea cucumber genome reveals ecological adaptation and Cuvierian tubules defense mechanism.</title>
        <authorList>
            <person name="Chen T."/>
        </authorList>
    </citation>
    <scope>NUCLEOTIDE SEQUENCE</scope>
    <source>
        <strain evidence="1">Nanhai2018</strain>
        <tissue evidence="1">Muscle</tissue>
    </source>
</reference>
<dbReference type="AlphaFoldDB" id="A0A9Q1HA04"/>
<evidence type="ECO:0000313" key="2">
    <source>
        <dbReference type="Proteomes" id="UP001152320"/>
    </source>
</evidence>
<protein>
    <submittedName>
        <fullName evidence="1">Uncharacterized protein</fullName>
    </submittedName>
</protein>
<evidence type="ECO:0000313" key="1">
    <source>
        <dbReference type="EMBL" id="KAJ8041457.1"/>
    </source>
</evidence>
<dbReference type="Proteomes" id="UP001152320">
    <property type="component" value="Chromosome 5"/>
</dbReference>
<keyword evidence="2" id="KW-1185">Reference proteome</keyword>
<dbReference type="EMBL" id="JAIZAY010000005">
    <property type="protein sequence ID" value="KAJ8041457.1"/>
    <property type="molecule type" value="Genomic_DNA"/>
</dbReference>
<accession>A0A9Q1HA04</accession>
<comment type="caution">
    <text evidence="1">The sequence shown here is derived from an EMBL/GenBank/DDBJ whole genome shotgun (WGS) entry which is preliminary data.</text>
</comment>
<dbReference type="OrthoDB" id="408457at2759"/>